<feature type="compositionally biased region" description="Low complexity" evidence="1">
    <location>
        <begin position="176"/>
        <end position="186"/>
    </location>
</feature>
<proteinExistence type="predicted"/>
<sequence length="603" mass="67074">MASNRGQESGEDDDVVFQFACAVTRFGSSVMGQSRVHNSSLRATSTNPVIVLDDQDTTVISDDENDEQTVSSLVATDGDLPPHEGTSPQAQDALSTAGGRYKGKAVIQDAEDDSDNLSDYQTNIDITTVDKGKGKARAINDSGDEFYPRGKSSAEDEPLPSIGQLRNGKKRERAHSPTTSDSPGPSTRRRRDVTNAVTSSSSSAPALASASAGDSSHTAPRWGTDRARNGFLAQFKAIYQQDQAAFYAHVDRHYQDYLEIKRRYRFDDYSDWITANFGETRCFSGIFHAFPNASLTLYKLDIAQLQHALTGGEWRTRTCNWAFCINPLHFTLEDRDGNRDRVKCFQRAKERAERGFSVPKYVQVFTLRVIPTTFLPKRQGAIKNTTSSASASVAYRSHPAPRWGTGWRHDKFVSKLKELYEDSDDFYSLVNQHSLHYLDMIQRNRFGDYSDNQALIPQRGKSGACIWYMHQTVTLVSVRVNERPGEGNGRSARKTCHATAKLDISQLQHILTGQKATIDICGWAYCINPLHLTTEIRESLQDCSKCSQHAKERAEKGLPVSESCKSGHKPLRLIRLAATPNATKAILEYEALGLPSLKTFPVK</sequence>
<reference evidence="2 3" key="1">
    <citation type="submission" date="2017-06" db="EMBL/GenBank/DDBJ databases">
        <title>Comparative genomic analysis of Ambrosia Fusariam Clade fungi.</title>
        <authorList>
            <person name="Stajich J.E."/>
            <person name="Carrillo J."/>
            <person name="Kijimoto T."/>
            <person name="Eskalen A."/>
            <person name="O'Donnell K."/>
            <person name="Kasson M."/>
        </authorList>
    </citation>
    <scope>NUCLEOTIDE SEQUENCE [LARGE SCALE GENOMIC DNA]</scope>
    <source>
        <strain evidence="2">UCR3666</strain>
    </source>
</reference>
<keyword evidence="3" id="KW-1185">Reference proteome</keyword>
<feature type="region of interest" description="Disordered" evidence="1">
    <location>
        <begin position="130"/>
        <end position="223"/>
    </location>
</feature>
<organism evidence="2 3">
    <name type="scientific">Fusarium kuroshium</name>
    <dbReference type="NCBI Taxonomy" id="2010991"/>
    <lineage>
        <taxon>Eukaryota</taxon>
        <taxon>Fungi</taxon>
        <taxon>Dikarya</taxon>
        <taxon>Ascomycota</taxon>
        <taxon>Pezizomycotina</taxon>
        <taxon>Sordariomycetes</taxon>
        <taxon>Hypocreomycetidae</taxon>
        <taxon>Hypocreales</taxon>
        <taxon>Nectriaceae</taxon>
        <taxon>Fusarium</taxon>
        <taxon>Fusarium solani species complex</taxon>
    </lineage>
</organism>
<evidence type="ECO:0000313" key="2">
    <source>
        <dbReference type="EMBL" id="RMJ10585.1"/>
    </source>
</evidence>
<name>A0A3M2S041_9HYPO</name>
<evidence type="ECO:0000313" key="3">
    <source>
        <dbReference type="Proteomes" id="UP000277212"/>
    </source>
</evidence>
<dbReference type="AlphaFoldDB" id="A0A3M2S041"/>
<gene>
    <name evidence="2" type="ORF">CDV36_009785</name>
</gene>
<comment type="caution">
    <text evidence="2">The sequence shown here is derived from an EMBL/GenBank/DDBJ whole genome shotgun (WGS) entry which is preliminary data.</text>
</comment>
<dbReference type="EMBL" id="NKUJ01000198">
    <property type="protein sequence ID" value="RMJ10585.1"/>
    <property type="molecule type" value="Genomic_DNA"/>
</dbReference>
<feature type="region of interest" description="Disordered" evidence="1">
    <location>
        <begin position="59"/>
        <end position="98"/>
    </location>
</feature>
<dbReference type="OrthoDB" id="5106835at2759"/>
<evidence type="ECO:0000256" key="1">
    <source>
        <dbReference type="SAM" id="MobiDB-lite"/>
    </source>
</evidence>
<evidence type="ECO:0008006" key="4">
    <source>
        <dbReference type="Google" id="ProtNLM"/>
    </source>
</evidence>
<protein>
    <recommendedName>
        <fullName evidence="4">Zinc-binding loop region of homing endonuclease domain-containing protein</fullName>
    </recommendedName>
</protein>
<dbReference type="Proteomes" id="UP000277212">
    <property type="component" value="Unassembled WGS sequence"/>
</dbReference>
<accession>A0A3M2S041</accession>
<feature type="compositionally biased region" description="Low complexity" evidence="1">
    <location>
        <begin position="199"/>
        <end position="216"/>
    </location>
</feature>